<feature type="transmembrane region" description="Helical" evidence="1">
    <location>
        <begin position="320"/>
        <end position="338"/>
    </location>
</feature>
<feature type="transmembrane region" description="Helical" evidence="1">
    <location>
        <begin position="31"/>
        <end position="49"/>
    </location>
</feature>
<feature type="transmembrane region" description="Helical" evidence="1">
    <location>
        <begin position="296"/>
        <end position="315"/>
    </location>
</feature>
<feature type="transmembrane region" description="Helical" evidence="1">
    <location>
        <begin position="234"/>
        <end position="253"/>
    </location>
</feature>
<keyword evidence="1" id="KW-0472">Membrane</keyword>
<dbReference type="OrthoDB" id="8448482at2"/>
<evidence type="ECO:0000256" key="1">
    <source>
        <dbReference type="SAM" id="Phobius"/>
    </source>
</evidence>
<feature type="transmembrane region" description="Helical" evidence="1">
    <location>
        <begin position="188"/>
        <end position="214"/>
    </location>
</feature>
<organism evidence="2 3">
    <name type="scientific">Rhodopseudomonas palustris</name>
    <dbReference type="NCBI Taxonomy" id="1076"/>
    <lineage>
        <taxon>Bacteria</taxon>
        <taxon>Pseudomonadati</taxon>
        <taxon>Pseudomonadota</taxon>
        <taxon>Alphaproteobacteria</taxon>
        <taxon>Hyphomicrobiales</taxon>
        <taxon>Nitrobacteraceae</taxon>
        <taxon>Rhodopseudomonas</taxon>
    </lineage>
</organism>
<reference evidence="2 3" key="1">
    <citation type="submission" date="2014-11" db="EMBL/GenBank/DDBJ databases">
        <title>Genomics and ecophysiology of heterotrophic nitrogen fixing bacteria isolated from estuarine surface water.</title>
        <authorList>
            <person name="Bentzon-Tilia M."/>
            <person name="Severin I."/>
            <person name="Hansen L.H."/>
            <person name="Riemann L."/>
        </authorList>
    </citation>
    <scope>NUCLEOTIDE SEQUENCE [LARGE SCALE GENOMIC DNA]</scope>
    <source>
        <strain evidence="2 3">BAL398</strain>
    </source>
</reference>
<feature type="transmembrane region" description="Helical" evidence="1">
    <location>
        <begin position="354"/>
        <end position="372"/>
    </location>
</feature>
<evidence type="ECO:0000313" key="3">
    <source>
        <dbReference type="Proteomes" id="UP000032515"/>
    </source>
</evidence>
<dbReference type="PATRIC" id="fig|1076.23.peg.273"/>
<keyword evidence="1" id="KW-0812">Transmembrane</keyword>
<feature type="transmembrane region" description="Helical" evidence="1">
    <location>
        <begin position="108"/>
        <end position="125"/>
    </location>
</feature>
<dbReference type="Proteomes" id="UP000032515">
    <property type="component" value="Unassembled WGS sequence"/>
</dbReference>
<feature type="transmembrane region" description="Helical" evidence="1">
    <location>
        <begin position="132"/>
        <end position="151"/>
    </location>
</feature>
<comment type="caution">
    <text evidence="2">The sequence shown here is derived from an EMBL/GenBank/DDBJ whole genome shotgun (WGS) entry which is preliminary data.</text>
</comment>
<proteinExistence type="predicted"/>
<name>A0A0D7F1P3_RHOPL</name>
<feature type="transmembrane region" description="Helical" evidence="1">
    <location>
        <begin position="379"/>
        <end position="400"/>
    </location>
</feature>
<evidence type="ECO:0000313" key="2">
    <source>
        <dbReference type="EMBL" id="KIZ47028.1"/>
    </source>
</evidence>
<evidence type="ECO:0008006" key="4">
    <source>
        <dbReference type="Google" id="ProtNLM"/>
    </source>
</evidence>
<accession>A0A0D7F1P3</accession>
<protein>
    <recommendedName>
        <fullName evidence="4">Glycosyltransferase RgtA/B/C/D-like domain-containing protein</fullName>
    </recommendedName>
</protein>
<keyword evidence="1" id="KW-1133">Transmembrane helix</keyword>
<dbReference type="RefSeq" id="WP_044406962.1">
    <property type="nucleotide sequence ID" value="NZ_JXXE01000109.1"/>
</dbReference>
<gene>
    <name evidence="2" type="ORF">OO17_05730</name>
</gene>
<dbReference type="EMBL" id="JXXE01000109">
    <property type="protein sequence ID" value="KIZ47028.1"/>
    <property type="molecule type" value="Genomic_DNA"/>
</dbReference>
<sequence length="529" mass="58321">MSFHASVDSSANPETGGAQASHLRTSASRQIAIATGLICALIFLIQYAFNAATPHAGIPGWTGWADQGAYLKSTIDFAKLGFNPAEHRYPPLYSLLALPFLRLYPTDPFLFVNIACVAASAYLLVRIFAKVAHPIAAAVLATLLLVVEPRIASAYVIPWTSTIVSPLAFGCIYMLQQSEQRQPSYRHSFFFALLIGLAFLARPLDGVILGAALLPFWCWPFRRSWREAIRHASVLAAGGLIGPFLLLLNNLIIFRSPISPYMVESNDRLRLMDIPEKFVSLFLDSAPLYFDGGQTVLNAFPWFVISMAIIASLLVFGSRWVRATAILVVLMSAIYLSYDDLFPSGLFHFGNYHYLKWPLVLGGMLVLPFLAAMRRASALRIIATLAIFAGVAVTACLHLETANTPVAFNRSGGDISVDISQMGNIDYVDISHVRGDWLQNYFFGDRAAIDGRALLYSREMKTMPATPFLQPLDGGPQSTARILFIRPKHGNHLVLNLERLQLTDSSQISVGHYSFGLGFPRWLQRPGPP</sequence>
<dbReference type="AlphaFoldDB" id="A0A0D7F1P3"/>